<name>A0AAX4JA10_9MICR</name>
<dbReference type="PROSITE" id="PS50890">
    <property type="entry name" value="PUA"/>
    <property type="match status" value="1"/>
</dbReference>
<reference evidence="2" key="1">
    <citation type="journal article" date="2024" name="BMC Genomics">
        <title>Functional annotation of a divergent genome using sequence and structure-based similarity.</title>
        <authorList>
            <person name="Svedberg D."/>
            <person name="Winiger R.R."/>
            <person name="Berg A."/>
            <person name="Sharma H."/>
            <person name="Tellgren-Roth C."/>
            <person name="Debrunner-Vossbrinck B.A."/>
            <person name="Vossbrinck C.R."/>
            <person name="Barandun J."/>
        </authorList>
    </citation>
    <scope>NUCLEOTIDE SEQUENCE</scope>
    <source>
        <strain evidence="2">Illinois isolate</strain>
    </source>
</reference>
<dbReference type="GO" id="GO:0003723">
    <property type="term" value="F:RNA binding"/>
    <property type="evidence" value="ECO:0007669"/>
    <property type="project" value="InterPro"/>
</dbReference>
<evidence type="ECO:0000259" key="1">
    <source>
        <dbReference type="Pfam" id="PF26292"/>
    </source>
</evidence>
<dbReference type="KEGG" id="vnx:VNE69_03014"/>
<feature type="domain" description="Eukaryotic translation initiation factor 2D-like PUA RNA-binding" evidence="1">
    <location>
        <begin position="89"/>
        <end position="161"/>
    </location>
</feature>
<dbReference type="InterPro" id="IPR004521">
    <property type="entry name" value="Uncharacterised_CHP00451"/>
</dbReference>
<dbReference type="SUPFAM" id="SSF88697">
    <property type="entry name" value="PUA domain-like"/>
    <property type="match status" value="1"/>
</dbReference>
<protein>
    <submittedName>
        <fullName evidence="2">Translation machinery-associated protein 20</fullName>
    </submittedName>
</protein>
<dbReference type="RefSeq" id="XP_065328938.1">
    <property type="nucleotide sequence ID" value="XM_065472866.1"/>
</dbReference>
<evidence type="ECO:0000313" key="3">
    <source>
        <dbReference type="Proteomes" id="UP001334084"/>
    </source>
</evidence>
<dbReference type="Proteomes" id="UP001334084">
    <property type="component" value="Chromosome 3"/>
</dbReference>
<dbReference type="Gene3D" id="3.10.400.20">
    <property type="match status" value="1"/>
</dbReference>
<dbReference type="PANTHER" id="PTHR22798:SF0">
    <property type="entry name" value="MALIGNANT T-CELL-AMPLIFIED SEQUENCE 1"/>
    <property type="match status" value="1"/>
</dbReference>
<organism evidence="2 3">
    <name type="scientific">Vairimorpha necatrix</name>
    <dbReference type="NCBI Taxonomy" id="6039"/>
    <lineage>
        <taxon>Eukaryota</taxon>
        <taxon>Fungi</taxon>
        <taxon>Fungi incertae sedis</taxon>
        <taxon>Microsporidia</taxon>
        <taxon>Nosematidae</taxon>
        <taxon>Vairimorpha</taxon>
    </lineage>
</organism>
<gene>
    <name evidence="2" type="ORF">VNE69_03014</name>
</gene>
<evidence type="ECO:0000313" key="2">
    <source>
        <dbReference type="EMBL" id="WUR02793.1"/>
    </source>
</evidence>
<dbReference type="InterPro" id="IPR015947">
    <property type="entry name" value="PUA-like_sf"/>
</dbReference>
<dbReference type="EMBL" id="CP142728">
    <property type="protein sequence ID" value="WUR02793.1"/>
    <property type="molecule type" value="Genomic_DNA"/>
</dbReference>
<proteinExistence type="predicted"/>
<dbReference type="PANTHER" id="PTHR22798">
    <property type="entry name" value="MCT-1 PROTEIN"/>
    <property type="match status" value="1"/>
</dbReference>
<sequence length="166" mass="18979">MKSLFCKIEIISTSQISKKDKKSINKICNTELLKKQEEYQIAKLKNRSNLILDGNKAIMFFFNNKYIPTIKTLEQNLLNLPTVYLDSGAIGPLERGANVMAPGVFKYIDQCIEDFKKNDIVCIKIINMGILAVGQALLDKREFKQNTTGEAIEILHIKNDELYNKY</sequence>
<dbReference type="NCBIfam" id="TIGR00451">
    <property type="entry name" value="unchar_dom_2"/>
    <property type="match status" value="1"/>
</dbReference>
<dbReference type="InterPro" id="IPR048248">
    <property type="entry name" value="PUA_eIF2d-like"/>
</dbReference>
<dbReference type="AlphaFoldDB" id="A0AAX4JA10"/>
<dbReference type="GO" id="GO:0001731">
    <property type="term" value="P:formation of translation preinitiation complex"/>
    <property type="evidence" value="ECO:0007669"/>
    <property type="project" value="TreeGrafter"/>
</dbReference>
<dbReference type="GeneID" id="90540610"/>
<accession>A0AAX4JA10</accession>
<dbReference type="Pfam" id="PF26292">
    <property type="entry name" value="PUA_elF2D"/>
    <property type="match status" value="1"/>
</dbReference>
<keyword evidence="3" id="KW-1185">Reference proteome</keyword>
<dbReference type="InterPro" id="IPR016437">
    <property type="entry name" value="MCT-1/Tma20"/>
</dbReference>